<sequence length="276" mass="30887">MKLIADSGSTKTDWRLIDSEGKISQFKTDGLNPFQQGEDQIYRVLAEQLPIELKPSELHFYGAGCSSEKAIERIKSAVKKRFEELSLINIHSDVLAAARALCGKEKGIVCILGTGSNACAYDGTQIIANTPSLGYILNDVGSGSWLGKRLIHDYFGKKMSVEIKRAFENHTNISLLEVLERVYHNNQPSAYLASFSDFISTRINEPYFYSLVYEGFKKFMDESIQYFNLEWPVHFTGSIAFYYGNILRKAGADSGIVVKNIIQSPIAGLTLYHQNS</sequence>
<keyword evidence="1" id="KW-0418">Kinase</keyword>
<dbReference type="Gene3D" id="3.30.420.40">
    <property type="match status" value="2"/>
</dbReference>
<dbReference type="RefSeq" id="WP_205723144.1">
    <property type="nucleotide sequence ID" value="NZ_CP070608.1"/>
</dbReference>
<keyword evidence="1" id="KW-0808">Transferase</keyword>
<gene>
    <name evidence="1" type="ORF">JR347_06005</name>
</gene>
<dbReference type="AlphaFoldDB" id="A0A974WLW0"/>
<dbReference type="PANTHER" id="PTHR43190:SF3">
    <property type="entry name" value="N-ACETYL-D-GLUCOSAMINE KINASE"/>
    <property type="match status" value="1"/>
</dbReference>
<dbReference type="GO" id="GO:0016301">
    <property type="term" value="F:kinase activity"/>
    <property type="evidence" value="ECO:0007669"/>
    <property type="project" value="UniProtKB-KW"/>
</dbReference>
<dbReference type="Proteomes" id="UP000662783">
    <property type="component" value="Chromosome"/>
</dbReference>
<name>A0A974WLW0_9BACT</name>
<dbReference type="InterPro" id="IPR052519">
    <property type="entry name" value="Euk-type_GlcNAc_Kinase"/>
</dbReference>
<dbReference type="CDD" id="cd24079">
    <property type="entry name" value="ASKHA_NBD_PG1100-like"/>
    <property type="match status" value="1"/>
</dbReference>
<dbReference type="EMBL" id="CP070608">
    <property type="protein sequence ID" value="QSE98630.1"/>
    <property type="molecule type" value="Genomic_DNA"/>
</dbReference>
<evidence type="ECO:0000313" key="2">
    <source>
        <dbReference type="Proteomes" id="UP000662783"/>
    </source>
</evidence>
<protein>
    <submittedName>
        <fullName evidence="1">N-acetylglucosamine kinase</fullName>
    </submittedName>
</protein>
<evidence type="ECO:0000313" key="1">
    <source>
        <dbReference type="EMBL" id="QSE98630.1"/>
    </source>
</evidence>
<dbReference type="KEGG" id="fuv:JR347_06005"/>
<reference evidence="1" key="1">
    <citation type="submission" date="2021-02" db="EMBL/GenBank/DDBJ databases">
        <title>Fulvivirga sp. S481 isolated from sea water.</title>
        <authorList>
            <person name="Bae S.S."/>
            <person name="Baek K."/>
        </authorList>
    </citation>
    <scope>NUCLEOTIDE SEQUENCE</scope>
    <source>
        <strain evidence="1">S481</strain>
    </source>
</reference>
<keyword evidence="2" id="KW-1185">Reference proteome</keyword>
<dbReference type="PANTHER" id="PTHR43190">
    <property type="entry name" value="N-ACETYL-D-GLUCOSAMINE KINASE"/>
    <property type="match status" value="1"/>
</dbReference>
<organism evidence="1 2">
    <name type="scientific">Fulvivirga lutea</name>
    <dbReference type="NCBI Taxonomy" id="2810512"/>
    <lineage>
        <taxon>Bacteria</taxon>
        <taxon>Pseudomonadati</taxon>
        <taxon>Bacteroidota</taxon>
        <taxon>Cytophagia</taxon>
        <taxon>Cytophagales</taxon>
        <taxon>Fulvivirgaceae</taxon>
        <taxon>Fulvivirga</taxon>
    </lineage>
</organism>
<dbReference type="Gene3D" id="1.10.720.160">
    <property type="match status" value="1"/>
</dbReference>
<dbReference type="InterPro" id="IPR043129">
    <property type="entry name" value="ATPase_NBD"/>
</dbReference>
<dbReference type="SUPFAM" id="SSF53067">
    <property type="entry name" value="Actin-like ATPase domain"/>
    <property type="match status" value="2"/>
</dbReference>
<accession>A0A974WLW0</accession>
<proteinExistence type="predicted"/>